<evidence type="ECO:0000313" key="1">
    <source>
        <dbReference type="EMBL" id="MPC33903.1"/>
    </source>
</evidence>
<proteinExistence type="predicted"/>
<dbReference type="EMBL" id="VSRR010002937">
    <property type="protein sequence ID" value="MPC33903.1"/>
    <property type="molecule type" value="Genomic_DNA"/>
</dbReference>
<dbReference type="AlphaFoldDB" id="A0A5B7ELH6"/>
<evidence type="ECO:0008006" key="3">
    <source>
        <dbReference type="Google" id="ProtNLM"/>
    </source>
</evidence>
<evidence type="ECO:0000313" key="2">
    <source>
        <dbReference type="Proteomes" id="UP000324222"/>
    </source>
</evidence>
<accession>A0A5B7ELH6</accession>
<dbReference type="Proteomes" id="UP000324222">
    <property type="component" value="Unassembled WGS sequence"/>
</dbReference>
<sequence>MFALVQPDDDNGVPITKGELLRALSKGKASSPGDDGVTYAVLRLLQKVPGNPLLRLFDLCLRDGHLPQAWTSSTILPISEPCTTNSGPSLLLHPFASTHHCLVDLYSCLSRDSVLAFVDLKSPFDVANRDPPRWELPCRGGWACMPL</sequence>
<reference evidence="1 2" key="1">
    <citation type="submission" date="2019-05" db="EMBL/GenBank/DDBJ databases">
        <title>Another draft genome of Portunus trituberculatus and its Hox gene families provides insights of decapod evolution.</title>
        <authorList>
            <person name="Jeong J.-H."/>
            <person name="Song I."/>
            <person name="Kim S."/>
            <person name="Choi T."/>
            <person name="Kim D."/>
            <person name="Ryu S."/>
            <person name="Kim W."/>
        </authorList>
    </citation>
    <scope>NUCLEOTIDE SEQUENCE [LARGE SCALE GENOMIC DNA]</scope>
    <source>
        <tissue evidence="1">Muscle</tissue>
    </source>
</reference>
<protein>
    <recommendedName>
        <fullName evidence="3">RNA-directed DNA polymerase from mobile element jockey</fullName>
    </recommendedName>
</protein>
<organism evidence="1 2">
    <name type="scientific">Portunus trituberculatus</name>
    <name type="common">Swimming crab</name>
    <name type="synonym">Neptunus trituberculatus</name>
    <dbReference type="NCBI Taxonomy" id="210409"/>
    <lineage>
        <taxon>Eukaryota</taxon>
        <taxon>Metazoa</taxon>
        <taxon>Ecdysozoa</taxon>
        <taxon>Arthropoda</taxon>
        <taxon>Crustacea</taxon>
        <taxon>Multicrustacea</taxon>
        <taxon>Malacostraca</taxon>
        <taxon>Eumalacostraca</taxon>
        <taxon>Eucarida</taxon>
        <taxon>Decapoda</taxon>
        <taxon>Pleocyemata</taxon>
        <taxon>Brachyura</taxon>
        <taxon>Eubrachyura</taxon>
        <taxon>Portunoidea</taxon>
        <taxon>Portunidae</taxon>
        <taxon>Portuninae</taxon>
        <taxon>Portunus</taxon>
    </lineage>
</organism>
<name>A0A5B7ELH6_PORTR</name>
<comment type="caution">
    <text evidence="1">The sequence shown here is derived from an EMBL/GenBank/DDBJ whole genome shotgun (WGS) entry which is preliminary data.</text>
</comment>
<gene>
    <name evidence="1" type="ORF">E2C01_027271</name>
</gene>
<dbReference type="OrthoDB" id="6373033at2759"/>
<keyword evidence="2" id="KW-1185">Reference proteome</keyword>